<evidence type="ECO:0000313" key="2">
    <source>
        <dbReference type="EMBL" id="QOR71429.1"/>
    </source>
</evidence>
<dbReference type="InterPro" id="IPR036390">
    <property type="entry name" value="WH_DNA-bd_sf"/>
</dbReference>
<dbReference type="InterPro" id="IPR000600">
    <property type="entry name" value="ROK"/>
</dbReference>
<reference evidence="2 3" key="1">
    <citation type="submission" date="2020-10" db="EMBL/GenBank/DDBJ databases">
        <title>Haloactinobacterium sp. RN3S43, a bacterium isolated from saline soil.</title>
        <authorList>
            <person name="Sun J.-Q."/>
        </authorList>
    </citation>
    <scope>NUCLEOTIDE SEQUENCE [LARGE SCALE GENOMIC DNA]</scope>
    <source>
        <strain evidence="2 3">RN3S43</strain>
    </source>
</reference>
<gene>
    <name evidence="2" type="ORF">IM660_03780</name>
</gene>
<dbReference type="AlphaFoldDB" id="A0A7M1SV27"/>
<sequence length="400" mass="42389">MRLTETGAPLATAVRDRHLSAVLAALMDKPLARKEIAERTGISFTTITVLAQFLIASGLVEEVASSAPARSRGRPRTPLRLVEGRRGKVVLGINIGDSDVACAAYSLTGERIEAAEEAVPGREPGQVLEGVASLARGVVERIGRSRVLGVGVSTGGVIDFEGGRVVYGPLRGWKDVEVRAYLTETLGVPVVVDESVRTLALLRLWWEREQADSMMVVFAQRVVGSALVIHGELYRGPGATAGDISHMPVAGGPGIQCPCGAVDCAGMLLTNTAVLERAIELGLLPPAAPPSAINATAGANAEQLGELRRERAVRLGETIGHLLEIIDPEKLILVGGIGTADEVELCLDTARRRGRTTTGRSGHQIEHWSYDHSIWARASAALALDEVMRHPTRSLDAVSG</sequence>
<dbReference type="Pfam" id="PF00480">
    <property type="entry name" value="ROK"/>
    <property type="match status" value="1"/>
</dbReference>
<dbReference type="PANTHER" id="PTHR18964:SF149">
    <property type="entry name" value="BIFUNCTIONAL UDP-N-ACETYLGLUCOSAMINE 2-EPIMERASE_N-ACETYLMANNOSAMINE KINASE"/>
    <property type="match status" value="1"/>
</dbReference>
<dbReference type="EMBL" id="CP063169">
    <property type="protein sequence ID" value="QOR71429.1"/>
    <property type="molecule type" value="Genomic_DNA"/>
</dbReference>
<proteinExistence type="inferred from homology"/>
<dbReference type="SUPFAM" id="SSF46785">
    <property type="entry name" value="Winged helix' DNA-binding domain"/>
    <property type="match status" value="1"/>
</dbReference>
<organism evidence="2 3">
    <name type="scientific">Ruania alkalisoli</name>
    <dbReference type="NCBI Taxonomy" id="2779775"/>
    <lineage>
        <taxon>Bacteria</taxon>
        <taxon>Bacillati</taxon>
        <taxon>Actinomycetota</taxon>
        <taxon>Actinomycetes</taxon>
        <taxon>Micrococcales</taxon>
        <taxon>Ruaniaceae</taxon>
        <taxon>Ruania</taxon>
    </lineage>
</organism>
<dbReference type="RefSeq" id="WP_193498090.1">
    <property type="nucleotide sequence ID" value="NZ_CP063169.1"/>
</dbReference>
<comment type="similarity">
    <text evidence="1">Belongs to the ROK (NagC/XylR) family.</text>
</comment>
<evidence type="ECO:0000313" key="3">
    <source>
        <dbReference type="Proteomes" id="UP000593758"/>
    </source>
</evidence>
<dbReference type="Gene3D" id="1.10.10.10">
    <property type="entry name" value="Winged helix-like DNA-binding domain superfamily/Winged helix DNA-binding domain"/>
    <property type="match status" value="1"/>
</dbReference>
<name>A0A7M1SV27_9MICO</name>
<keyword evidence="3" id="KW-1185">Reference proteome</keyword>
<dbReference type="PANTHER" id="PTHR18964">
    <property type="entry name" value="ROK (REPRESSOR, ORF, KINASE) FAMILY"/>
    <property type="match status" value="1"/>
</dbReference>
<dbReference type="InterPro" id="IPR043129">
    <property type="entry name" value="ATPase_NBD"/>
</dbReference>
<dbReference type="InterPro" id="IPR036388">
    <property type="entry name" value="WH-like_DNA-bd_sf"/>
</dbReference>
<dbReference type="Gene3D" id="3.30.420.40">
    <property type="match status" value="2"/>
</dbReference>
<dbReference type="SUPFAM" id="SSF53067">
    <property type="entry name" value="Actin-like ATPase domain"/>
    <property type="match status" value="1"/>
</dbReference>
<evidence type="ECO:0000256" key="1">
    <source>
        <dbReference type="ARBA" id="ARBA00006479"/>
    </source>
</evidence>
<accession>A0A7M1SV27</accession>
<dbReference type="Proteomes" id="UP000593758">
    <property type="component" value="Chromosome"/>
</dbReference>
<protein>
    <submittedName>
        <fullName evidence="2">ROK family transcriptional regulator</fullName>
    </submittedName>
</protein>
<dbReference type="KEGG" id="halt:IM660_03780"/>